<dbReference type="InterPro" id="IPR024930">
    <property type="entry name" value="Skp_dom_sf"/>
</dbReference>
<feature type="chain" id="PRO_5021949477" evidence="1">
    <location>
        <begin position="27"/>
        <end position="228"/>
    </location>
</feature>
<accession>A0A547P8M5</accession>
<dbReference type="SMART" id="SM00935">
    <property type="entry name" value="OmpH"/>
    <property type="match status" value="1"/>
</dbReference>
<dbReference type="InterPro" id="IPR018247">
    <property type="entry name" value="EF_Hand_1_Ca_BS"/>
</dbReference>
<dbReference type="Gene3D" id="3.30.910.20">
    <property type="entry name" value="Skp domain"/>
    <property type="match status" value="1"/>
</dbReference>
<evidence type="ECO:0000313" key="2">
    <source>
        <dbReference type="EMBL" id="TRD10453.1"/>
    </source>
</evidence>
<dbReference type="AlphaFoldDB" id="A0A547P8M5"/>
<organism evidence="2 3">
    <name type="scientific">Erythrobacter insulae</name>
    <dbReference type="NCBI Taxonomy" id="2584124"/>
    <lineage>
        <taxon>Bacteria</taxon>
        <taxon>Pseudomonadati</taxon>
        <taxon>Pseudomonadota</taxon>
        <taxon>Alphaproteobacteria</taxon>
        <taxon>Sphingomonadales</taxon>
        <taxon>Erythrobacteraceae</taxon>
        <taxon>Erythrobacter/Porphyrobacter group</taxon>
        <taxon>Erythrobacter</taxon>
    </lineage>
</organism>
<dbReference type="InterPro" id="IPR005632">
    <property type="entry name" value="Chaperone_Skp"/>
</dbReference>
<proteinExistence type="predicted"/>
<comment type="caution">
    <text evidence="2">The sequence shown here is derived from an EMBL/GenBank/DDBJ whole genome shotgun (WGS) entry which is preliminary data.</text>
</comment>
<gene>
    <name evidence="2" type="ORF">FGU71_00230</name>
</gene>
<evidence type="ECO:0000313" key="3">
    <source>
        <dbReference type="Proteomes" id="UP000316343"/>
    </source>
</evidence>
<name>A0A547P8M5_9SPHN</name>
<dbReference type="EMBL" id="VHJK01000001">
    <property type="protein sequence ID" value="TRD10453.1"/>
    <property type="molecule type" value="Genomic_DNA"/>
</dbReference>
<feature type="signal peptide" evidence="1">
    <location>
        <begin position="1"/>
        <end position="26"/>
    </location>
</feature>
<keyword evidence="1" id="KW-0732">Signal</keyword>
<sequence>MKNLMKFLAPAGLAIAAVAATAPAAAQVEGKVATANVSRAILGTTAFQTAYQQVNTTYAAQLETRRTKQQELSTLLQPFDTNGNGQIEDPEIAALQAAPNVTQISTLEAEIAAISQQVNNARIFAVEQILNQYPTVLQTFAASQQIQMILQPEAIQFALEGADVTPQLVTALNTAVPAVNIVPPADYRPSRQGAQVFQEIQQYLVTAQRIQQQQAAQQQQGNTQAPGR</sequence>
<dbReference type="OrthoDB" id="7427936at2"/>
<dbReference type="PROSITE" id="PS00018">
    <property type="entry name" value="EF_HAND_1"/>
    <property type="match status" value="1"/>
</dbReference>
<evidence type="ECO:0000256" key="1">
    <source>
        <dbReference type="SAM" id="SignalP"/>
    </source>
</evidence>
<dbReference type="GO" id="GO:0051082">
    <property type="term" value="F:unfolded protein binding"/>
    <property type="evidence" value="ECO:0007669"/>
    <property type="project" value="InterPro"/>
</dbReference>
<protein>
    <submittedName>
        <fullName evidence="2">OmpH family outer membrane protein</fullName>
    </submittedName>
</protein>
<keyword evidence="3" id="KW-1185">Reference proteome</keyword>
<dbReference type="Pfam" id="PF03938">
    <property type="entry name" value="OmpH"/>
    <property type="match status" value="1"/>
</dbReference>
<dbReference type="Proteomes" id="UP000316343">
    <property type="component" value="Unassembled WGS sequence"/>
</dbReference>
<reference evidence="2 3" key="1">
    <citation type="submission" date="2019-06" db="EMBL/GenBank/DDBJ databases">
        <title>Erythrobacter insulae sp. nov., isolated from a tidal flat.</title>
        <authorList>
            <person name="Yoon J.-H."/>
        </authorList>
    </citation>
    <scope>NUCLEOTIDE SEQUENCE [LARGE SCALE GENOMIC DNA]</scope>
    <source>
        <strain evidence="2 3">JBTF-M21</strain>
    </source>
</reference>
<dbReference type="SUPFAM" id="SSF111384">
    <property type="entry name" value="OmpH-like"/>
    <property type="match status" value="1"/>
</dbReference>